<feature type="domain" description="Protein kinase" evidence="12">
    <location>
        <begin position="14"/>
        <end position="282"/>
    </location>
</feature>
<dbReference type="FunFam" id="1.10.510.10:FF:000869">
    <property type="entry name" value="Nek protein kinase"/>
    <property type="match status" value="1"/>
</dbReference>
<dbReference type="STRING" id="1169540.A0A0G4FEP5"/>
<proteinExistence type="predicted"/>
<dbReference type="PANTHER" id="PTHR44899:SF3">
    <property type="entry name" value="SERINE_THREONINE-PROTEIN KINASE NEK1"/>
    <property type="match status" value="1"/>
</dbReference>
<accession>A0A0G4FEP5</accession>
<evidence type="ECO:0000256" key="1">
    <source>
        <dbReference type="ARBA" id="ARBA00012513"/>
    </source>
</evidence>
<dbReference type="InterPro" id="IPR011009">
    <property type="entry name" value="Kinase-like_dom_sf"/>
</dbReference>
<feature type="region of interest" description="Disordered" evidence="11">
    <location>
        <begin position="660"/>
        <end position="730"/>
    </location>
</feature>
<gene>
    <name evidence="13" type="ORF">Vbra_15181</name>
</gene>
<dbReference type="Gene3D" id="3.30.200.20">
    <property type="entry name" value="Phosphorylase Kinase, domain 1"/>
    <property type="match status" value="1"/>
</dbReference>
<reference evidence="13 14" key="1">
    <citation type="submission" date="2014-11" db="EMBL/GenBank/DDBJ databases">
        <authorList>
            <person name="Zhu J."/>
            <person name="Qi W."/>
            <person name="Song R."/>
        </authorList>
    </citation>
    <scope>NUCLEOTIDE SEQUENCE [LARGE SCALE GENOMIC DNA]</scope>
</reference>
<dbReference type="GO" id="GO:0005524">
    <property type="term" value="F:ATP binding"/>
    <property type="evidence" value="ECO:0007669"/>
    <property type="project" value="UniProtKB-UniRule"/>
</dbReference>
<dbReference type="SUPFAM" id="SSF56112">
    <property type="entry name" value="Protein kinase-like (PK-like)"/>
    <property type="match status" value="1"/>
</dbReference>
<name>A0A0G4FEP5_VITBC</name>
<evidence type="ECO:0000256" key="5">
    <source>
        <dbReference type="ARBA" id="ARBA00022777"/>
    </source>
</evidence>
<comment type="catalytic activity">
    <reaction evidence="8">
        <text>L-seryl-[protein] + ATP = O-phospho-L-seryl-[protein] + ADP + H(+)</text>
        <dbReference type="Rhea" id="RHEA:17989"/>
        <dbReference type="Rhea" id="RHEA-COMP:9863"/>
        <dbReference type="Rhea" id="RHEA-COMP:11604"/>
        <dbReference type="ChEBI" id="CHEBI:15378"/>
        <dbReference type="ChEBI" id="CHEBI:29999"/>
        <dbReference type="ChEBI" id="CHEBI:30616"/>
        <dbReference type="ChEBI" id="CHEBI:83421"/>
        <dbReference type="ChEBI" id="CHEBI:456216"/>
        <dbReference type="EC" id="2.7.11.1"/>
    </reaction>
</comment>
<dbReference type="Pfam" id="PF00069">
    <property type="entry name" value="Pkinase"/>
    <property type="match status" value="1"/>
</dbReference>
<dbReference type="EC" id="2.7.11.1" evidence="1"/>
<dbReference type="InterPro" id="IPR051131">
    <property type="entry name" value="NEK_Ser/Thr_kinase_NIMA"/>
</dbReference>
<evidence type="ECO:0000256" key="10">
    <source>
        <dbReference type="SAM" id="Coils"/>
    </source>
</evidence>
<dbReference type="GO" id="GO:0004674">
    <property type="term" value="F:protein serine/threonine kinase activity"/>
    <property type="evidence" value="ECO:0007669"/>
    <property type="project" value="UniProtKB-KW"/>
</dbReference>
<evidence type="ECO:0000259" key="12">
    <source>
        <dbReference type="PROSITE" id="PS50011"/>
    </source>
</evidence>
<dbReference type="PROSITE" id="PS00107">
    <property type="entry name" value="PROTEIN_KINASE_ATP"/>
    <property type="match status" value="1"/>
</dbReference>
<keyword evidence="10" id="KW-0175">Coiled coil</keyword>
<evidence type="ECO:0000256" key="8">
    <source>
        <dbReference type="ARBA" id="ARBA00048679"/>
    </source>
</evidence>
<dbReference type="Proteomes" id="UP000041254">
    <property type="component" value="Unassembled WGS sequence"/>
</dbReference>
<dbReference type="OrthoDB" id="248923at2759"/>
<evidence type="ECO:0000256" key="3">
    <source>
        <dbReference type="ARBA" id="ARBA00022679"/>
    </source>
</evidence>
<sequence>MSQGDAESLREHGYVEVKLIGRGNYGTAHLVKTMESLPDGSPGTRKPKLYIAKKVPLSYLSEKEQESAMKEVEVLRRLEHPNVVAYKDSFMLEGHVLVIVMQYCEGGDLAWHIKQHQRDKKPFQEIEIMNWFVQICMALQHIHRQKILHRDLKSSNIFLTRNARIVKLGDFGISRVLDGTLEQALTVVGTPYYMSPEVCENKPYTFKSDVWALGCVLYELCVLKHAFSASNLLGLVYKIVAETYDPIPDTYSPELSRLVRSLLTKKAEERPSVEELLADPYVQSFMQEFADTNGASLTAQIQPQSKIFARMRGLPHAHSRDSPQARTVPAAHTDSSQPPVAAAEPPAAPRPSTARDDGQQQPSKPMVRETPREAALRRRREQADKHAEALKEAARVQAAEKQKAKEREAEQFYSSRGAGWYHSVRDGAGVRAMNVQIDMMRPPSQPASGQGQAMQMHGYRFSEIPQPPEAPNRRSPSQPRRSEQSVVSTTADRITSSAPPGDLQYFPSPPLPSASHHPHQQPSNQPTTPHGQRKWGQRNDKFDSYAPPTVDTLREGEMELPPPQLQHYDTEDWCDESADWDGDTNREHSGVGVGVGVGAGMGSGSEQEEYDDDFECEEEEDAVCEEEYINNETAEENADRDEQELSLVVDNYKRSLVDSGSFPAMHATRPTSTSRPSSAHRKLRPPSSSGARTTNTGTGSARTTPTSPDSASPPFAPVSPSSGHSSSQQELPIAMTMARGELLNKAKEELRGRMGGETFDKGFALLIEMRRDAKISDHDLQKRLLDTIGRDHFKRYGMELDQLVFKTLLG</sequence>
<feature type="compositionally biased region" description="Polar residues" evidence="11">
    <location>
        <begin position="486"/>
        <end position="498"/>
    </location>
</feature>
<keyword evidence="5" id="KW-0418">Kinase</keyword>
<dbReference type="InterPro" id="IPR008271">
    <property type="entry name" value="Ser/Thr_kinase_AS"/>
</dbReference>
<keyword evidence="3" id="KW-0808">Transferase</keyword>
<feature type="compositionally biased region" description="Basic and acidic residues" evidence="11">
    <location>
        <begin position="366"/>
        <end position="388"/>
    </location>
</feature>
<protein>
    <recommendedName>
        <fullName evidence="1">non-specific serine/threonine protein kinase</fullName>
        <ecNumber evidence="1">2.7.11.1</ecNumber>
    </recommendedName>
</protein>
<feature type="compositionally biased region" description="Gly residues" evidence="11">
    <location>
        <begin position="591"/>
        <end position="603"/>
    </location>
</feature>
<feature type="compositionally biased region" description="Low complexity" evidence="11">
    <location>
        <begin position="520"/>
        <end position="530"/>
    </location>
</feature>
<feature type="region of interest" description="Disordered" evidence="11">
    <location>
        <begin position="578"/>
        <end position="621"/>
    </location>
</feature>
<dbReference type="PROSITE" id="PS50011">
    <property type="entry name" value="PROTEIN_KINASE_DOM"/>
    <property type="match status" value="1"/>
</dbReference>
<evidence type="ECO:0000256" key="2">
    <source>
        <dbReference type="ARBA" id="ARBA00022527"/>
    </source>
</evidence>
<comment type="catalytic activity">
    <reaction evidence="7">
        <text>L-threonyl-[protein] + ATP = O-phospho-L-threonyl-[protein] + ADP + H(+)</text>
        <dbReference type="Rhea" id="RHEA:46608"/>
        <dbReference type="Rhea" id="RHEA-COMP:11060"/>
        <dbReference type="Rhea" id="RHEA-COMP:11605"/>
        <dbReference type="ChEBI" id="CHEBI:15378"/>
        <dbReference type="ChEBI" id="CHEBI:30013"/>
        <dbReference type="ChEBI" id="CHEBI:30616"/>
        <dbReference type="ChEBI" id="CHEBI:61977"/>
        <dbReference type="ChEBI" id="CHEBI:456216"/>
        <dbReference type="EC" id="2.7.11.1"/>
    </reaction>
</comment>
<dbReference type="Gene3D" id="1.10.510.10">
    <property type="entry name" value="Transferase(Phosphotransferase) domain 1"/>
    <property type="match status" value="1"/>
</dbReference>
<dbReference type="AlphaFoldDB" id="A0A0G4FEP5"/>
<feature type="binding site" evidence="9">
    <location>
        <position position="53"/>
    </location>
    <ligand>
        <name>ATP</name>
        <dbReference type="ChEBI" id="CHEBI:30616"/>
    </ligand>
</feature>
<dbReference type="PANTHER" id="PTHR44899">
    <property type="entry name" value="CAMK FAMILY PROTEIN KINASE"/>
    <property type="match status" value="1"/>
</dbReference>
<organism evidence="13 14">
    <name type="scientific">Vitrella brassicaformis (strain CCMP3155)</name>
    <dbReference type="NCBI Taxonomy" id="1169540"/>
    <lineage>
        <taxon>Eukaryota</taxon>
        <taxon>Sar</taxon>
        <taxon>Alveolata</taxon>
        <taxon>Colpodellida</taxon>
        <taxon>Vitrellaceae</taxon>
        <taxon>Vitrella</taxon>
    </lineage>
</organism>
<dbReference type="EMBL" id="CDMY01000421">
    <property type="protein sequence ID" value="CEM11659.1"/>
    <property type="molecule type" value="Genomic_DNA"/>
</dbReference>
<evidence type="ECO:0000256" key="4">
    <source>
        <dbReference type="ARBA" id="ARBA00022741"/>
    </source>
</evidence>
<dbReference type="CDD" id="cd08215">
    <property type="entry name" value="STKc_Nek"/>
    <property type="match status" value="1"/>
</dbReference>
<dbReference type="SMART" id="SM00220">
    <property type="entry name" value="S_TKc"/>
    <property type="match status" value="1"/>
</dbReference>
<feature type="compositionally biased region" description="Low complexity" evidence="11">
    <location>
        <begin position="666"/>
        <end position="677"/>
    </location>
</feature>
<evidence type="ECO:0000313" key="14">
    <source>
        <dbReference type="Proteomes" id="UP000041254"/>
    </source>
</evidence>
<keyword evidence="2" id="KW-0723">Serine/threonine-protein kinase</keyword>
<evidence type="ECO:0000313" key="13">
    <source>
        <dbReference type="EMBL" id="CEM11659.1"/>
    </source>
</evidence>
<dbReference type="VEuPathDB" id="CryptoDB:Vbra_15181"/>
<dbReference type="PROSITE" id="PS00108">
    <property type="entry name" value="PROTEIN_KINASE_ST"/>
    <property type="match status" value="1"/>
</dbReference>
<feature type="compositionally biased region" description="Acidic residues" evidence="11">
    <location>
        <begin position="606"/>
        <end position="621"/>
    </location>
</feature>
<feature type="compositionally biased region" description="Low complexity" evidence="11">
    <location>
        <begin position="687"/>
        <end position="727"/>
    </location>
</feature>
<evidence type="ECO:0000256" key="9">
    <source>
        <dbReference type="PROSITE-ProRule" id="PRU10141"/>
    </source>
</evidence>
<keyword evidence="6 9" id="KW-0067">ATP-binding</keyword>
<dbReference type="InterPro" id="IPR017441">
    <property type="entry name" value="Protein_kinase_ATP_BS"/>
</dbReference>
<evidence type="ECO:0000256" key="11">
    <source>
        <dbReference type="SAM" id="MobiDB-lite"/>
    </source>
</evidence>
<feature type="region of interest" description="Disordered" evidence="11">
    <location>
        <begin position="462"/>
        <end position="556"/>
    </location>
</feature>
<evidence type="ECO:0000256" key="6">
    <source>
        <dbReference type="ARBA" id="ARBA00022840"/>
    </source>
</evidence>
<feature type="coiled-coil region" evidence="10">
    <location>
        <begin position="624"/>
        <end position="651"/>
    </location>
</feature>
<keyword evidence="4 9" id="KW-0547">Nucleotide-binding</keyword>
<dbReference type="InParanoid" id="A0A0G4FEP5"/>
<dbReference type="InterPro" id="IPR000719">
    <property type="entry name" value="Prot_kinase_dom"/>
</dbReference>
<keyword evidence="14" id="KW-1185">Reference proteome</keyword>
<feature type="region of interest" description="Disordered" evidence="11">
    <location>
        <begin position="313"/>
        <end position="388"/>
    </location>
</feature>
<evidence type="ECO:0000256" key="7">
    <source>
        <dbReference type="ARBA" id="ARBA00047899"/>
    </source>
</evidence>